<sequence length="177" mass="18980">MFKSFLSLAALGAAVLFPASQASAHVTLAVHEAPVASYYKAVLKVPHGCDGSPTIALRVRIPEGVISVKPQHKPGWKIQTTKGDYAQSYVLHGGKIESGVKEIAWTGSVLPDEEYDEFAFVAYLASDLKPGGMLYFPVVQECEKGVARWIDVPDGHAKGSDTHEDTPAPGLKLLPPQ</sequence>
<feature type="compositionally biased region" description="Basic and acidic residues" evidence="1">
    <location>
        <begin position="156"/>
        <end position="166"/>
    </location>
</feature>
<feature type="domain" description="YncI copper-binding" evidence="3">
    <location>
        <begin position="25"/>
        <end position="173"/>
    </location>
</feature>
<dbReference type="Gene3D" id="2.60.40.2230">
    <property type="entry name" value="Uncharacterised protein YcnI-like PF07987, DUF1775"/>
    <property type="match status" value="1"/>
</dbReference>
<dbReference type="InterPro" id="IPR038507">
    <property type="entry name" value="YcnI-like_sf"/>
</dbReference>
<name>A0A853F690_9BURK</name>
<evidence type="ECO:0000313" key="5">
    <source>
        <dbReference type="Proteomes" id="UP000580517"/>
    </source>
</evidence>
<feature type="signal peptide" evidence="2">
    <location>
        <begin position="1"/>
        <end position="24"/>
    </location>
</feature>
<dbReference type="CDD" id="cd08545">
    <property type="entry name" value="YcnI_like"/>
    <property type="match status" value="1"/>
</dbReference>
<dbReference type="RefSeq" id="WP_129967240.1">
    <property type="nucleotide sequence ID" value="NZ_JACCEW010000001.1"/>
</dbReference>
<accession>A0A853F690</accession>
<dbReference type="InterPro" id="IPR012533">
    <property type="entry name" value="YcnI-copper_dom"/>
</dbReference>
<gene>
    <name evidence="4" type="ORF">H0A68_00600</name>
</gene>
<dbReference type="Proteomes" id="UP000580517">
    <property type="component" value="Unassembled WGS sequence"/>
</dbReference>
<proteinExistence type="predicted"/>
<feature type="chain" id="PRO_5032500164" evidence="2">
    <location>
        <begin position="25"/>
        <end position="177"/>
    </location>
</feature>
<comment type="caution">
    <text evidence="4">The sequence shown here is derived from an EMBL/GenBank/DDBJ whole genome shotgun (WGS) entry which is preliminary data.</text>
</comment>
<dbReference type="OrthoDB" id="9796962at2"/>
<evidence type="ECO:0000313" key="4">
    <source>
        <dbReference type="EMBL" id="NYT35358.1"/>
    </source>
</evidence>
<dbReference type="EMBL" id="JACCEW010000001">
    <property type="protein sequence ID" value="NYT35358.1"/>
    <property type="molecule type" value="Genomic_DNA"/>
</dbReference>
<organism evidence="4 5">
    <name type="scientific">Allopusillimonas soli</name>
    <dbReference type="NCBI Taxonomy" id="659016"/>
    <lineage>
        <taxon>Bacteria</taxon>
        <taxon>Pseudomonadati</taxon>
        <taxon>Pseudomonadota</taxon>
        <taxon>Betaproteobacteria</taxon>
        <taxon>Burkholderiales</taxon>
        <taxon>Alcaligenaceae</taxon>
        <taxon>Allopusillimonas</taxon>
    </lineage>
</organism>
<dbReference type="AlphaFoldDB" id="A0A853F690"/>
<keyword evidence="5" id="KW-1185">Reference proteome</keyword>
<reference evidence="4 5" key="1">
    <citation type="submission" date="2020-07" db="EMBL/GenBank/DDBJ databases">
        <title>Taxonomic revisions and descriptions of new bacterial species based on genomic comparisons in the high-G+C-content subgroup of the family Alcaligenaceae.</title>
        <authorList>
            <person name="Szabo A."/>
            <person name="Felfoldi T."/>
        </authorList>
    </citation>
    <scope>NUCLEOTIDE SEQUENCE [LARGE SCALE GENOMIC DNA]</scope>
    <source>
        <strain evidence="4 5">DSM 25264</strain>
    </source>
</reference>
<evidence type="ECO:0000256" key="1">
    <source>
        <dbReference type="SAM" id="MobiDB-lite"/>
    </source>
</evidence>
<protein>
    <submittedName>
        <fullName evidence="4">DUF1775 domain-containing protein</fullName>
    </submittedName>
</protein>
<feature type="region of interest" description="Disordered" evidence="1">
    <location>
        <begin position="156"/>
        <end position="177"/>
    </location>
</feature>
<evidence type="ECO:0000259" key="3">
    <source>
        <dbReference type="Pfam" id="PF07987"/>
    </source>
</evidence>
<keyword evidence="2" id="KW-0732">Signal</keyword>
<dbReference type="Pfam" id="PF07987">
    <property type="entry name" value="DUF1775"/>
    <property type="match status" value="1"/>
</dbReference>
<evidence type="ECO:0000256" key="2">
    <source>
        <dbReference type="SAM" id="SignalP"/>
    </source>
</evidence>